<dbReference type="AlphaFoldDB" id="A0A5B9W8A2"/>
<sequence length="328" mass="36024">MMPMGPVMVILGVIVSLIGAVVGSFLNVCIYRLPWEKSVIWPASHCPRCWNPIAAYDNIPILGWLLLRGKCRRCGLPISPRYPLIELLVAVLFVAIFVVDVVYGPRGRYGYEIGVPLATWFYHAILVSLLVAATFIDYDLYIIPDSITLTGMILGVAGGWILPEIRPAPSTAATYWQGLAVGLGGLLVGGGLMEFVRRVANLVYSAILSIGNRRVTSGEAMGFGDVTLMAMIGAFLGWQAALLTFFIGPFFGLGTALVKIVNKYRKLIAGRQLSVTDREVPFGPYLCAGALFLVLTWRWLWPGWAAGLFDTFRWIFWFLLGVNAGPPY</sequence>
<comment type="similarity">
    <text evidence="2">Belongs to the peptidase A24 family.</text>
</comment>
<dbReference type="Pfam" id="PF01478">
    <property type="entry name" value="Peptidase_A24"/>
    <property type="match status" value="1"/>
</dbReference>
<accession>A0A5B9W8A2</accession>
<evidence type="ECO:0000259" key="9">
    <source>
        <dbReference type="Pfam" id="PF06750"/>
    </source>
</evidence>
<evidence type="ECO:0000256" key="1">
    <source>
        <dbReference type="ARBA" id="ARBA00004651"/>
    </source>
</evidence>
<feature type="transmembrane region" description="Helical" evidence="7">
    <location>
        <begin position="142"/>
        <end position="162"/>
    </location>
</feature>
<evidence type="ECO:0000256" key="5">
    <source>
        <dbReference type="ARBA" id="ARBA00022989"/>
    </source>
</evidence>
<dbReference type="KEGG" id="agv:OJF2_53880"/>
<keyword evidence="11" id="KW-1185">Reference proteome</keyword>
<evidence type="ECO:0000256" key="3">
    <source>
        <dbReference type="ARBA" id="ARBA00022475"/>
    </source>
</evidence>
<dbReference type="InterPro" id="IPR050882">
    <property type="entry name" value="Prepilin_peptidase/N-MTase"/>
</dbReference>
<feature type="transmembrane region" description="Helical" evidence="7">
    <location>
        <begin position="174"/>
        <end position="196"/>
    </location>
</feature>
<gene>
    <name evidence="10" type="primary">outO</name>
    <name evidence="10" type="ORF">OJF2_53880</name>
</gene>
<dbReference type="Gene3D" id="1.20.120.1220">
    <property type="match status" value="1"/>
</dbReference>
<keyword evidence="3" id="KW-1003">Cell membrane</keyword>
<evidence type="ECO:0000256" key="6">
    <source>
        <dbReference type="ARBA" id="ARBA00023136"/>
    </source>
</evidence>
<feature type="transmembrane region" description="Helical" evidence="7">
    <location>
        <begin position="282"/>
        <end position="300"/>
    </location>
</feature>
<dbReference type="GO" id="GO:0005886">
    <property type="term" value="C:plasma membrane"/>
    <property type="evidence" value="ECO:0007669"/>
    <property type="project" value="UniProtKB-SubCell"/>
</dbReference>
<reference evidence="10 11" key="1">
    <citation type="submission" date="2019-08" db="EMBL/GenBank/DDBJ databases">
        <title>Deep-cultivation of Planctomycetes and their phenomic and genomic characterization uncovers novel biology.</title>
        <authorList>
            <person name="Wiegand S."/>
            <person name="Jogler M."/>
            <person name="Boedeker C."/>
            <person name="Pinto D."/>
            <person name="Vollmers J."/>
            <person name="Rivas-Marin E."/>
            <person name="Kohn T."/>
            <person name="Peeters S.H."/>
            <person name="Heuer A."/>
            <person name="Rast P."/>
            <person name="Oberbeckmann S."/>
            <person name="Bunk B."/>
            <person name="Jeske O."/>
            <person name="Meyerdierks A."/>
            <person name="Storesund J.E."/>
            <person name="Kallscheuer N."/>
            <person name="Luecker S."/>
            <person name="Lage O.M."/>
            <person name="Pohl T."/>
            <person name="Merkel B.J."/>
            <person name="Hornburger P."/>
            <person name="Mueller R.-W."/>
            <person name="Bruemmer F."/>
            <person name="Labrenz M."/>
            <person name="Spormann A.M."/>
            <person name="Op den Camp H."/>
            <person name="Overmann J."/>
            <person name="Amann R."/>
            <person name="Jetten M.S.M."/>
            <person name="Mascher T."/>
            <person name="Medema M.H."/>
            <person name="Devos D.P."/>
            <person name="Kaster A.-K."/>
            <person name="Ovreas L."/>
            <person name="Rohde M."/>
            <person name="Galperin M.Y."/>
            <person name="Jogler C."/>
        </authorList>
    </citation>
    <scope>NUCLEOTIDE SEQUENCE [LARGE SCALE GENOMIC DNA]</scope>
    <source>
        <strain evidence="10 11">OJF2</strain>
    </source>
</reference>
<keyword evidence="6 7" id="KW-0472">Membrane</keyword>
<dbReference type="Pfam" id="PF06750">
    <property type="entry name" value="A24_N_bact"/>
    <property type="match status" value="1"/>
</dbReference>
<dbReference type="Proteomes" id="UP000324233">
    <property type="component" value="Chromosome"/>
</dbReference>
<name>A0A5B9W8A2_9BACT</name>
<dbReference type="EMBL" id="CP042997">
    <property type="protein sequence ID" value="QEH36803.1"/>
    <property type="molecule type" value="Genomic_DNA"/>
</dbReference>
<proteinExistence type="inferred from homology"/>
<dbReference type="InterPro" id="IPR000045">
    <property type="entry name" value="Prepilin_IV_endopep_pep"/>
</dbReference>
<evidence type="ECO:0000259" key="8">
    <source>
        <dbReference type="Pfam" id="PF01478"/>
    </source>
</evidence>
<evidence type="ECO:0000256" key="4">
    <source>
        <dbReference type="ARBA" id="ARBA00022692"/>
    </source>
</evidence>
<keyword evidence="4 7" id="KW-0812">Transmembrane</keyword>
<dbReference type="InterPro" id="IPR010627">
    <property type="entry name" value="Prepilin_pept_A24_N"/>
</dbReference>
<feature type="transmembrane region" description="Helical" evidence="7">
    <location>
        <begin position="217"/>
        <end position="236"/>
    </location>
</feature>
<evidence type="ECO:0000256" key="7">
    <source>
        <dbReference type="SAM" id="Phobius"/>
    </source>
</evidence>
<feature type="transmembrane region" description="Helical" evidence="7">
    <location>
        <begin position="6"/>
        <end position="30"/>
    </location>
</feature>
<keyword evidence="5 7" id="KW-1133">Transmembrane helix</keyword>
<evidence type="ECO:0000313" key="11">
    <source>
        <dbReference type="Proteomes" id="UP000324233"/>
    </source>
</evidence>
<feature type="transmembrane region" description="Helical" evidence="7">
    <location>
        <begin position="242"/>
        <end position="261"/>
    </location>
</feature>
<dbReference type="PANTHER" id="PTHR30487">
    <property type="entry name" value="TYPE 4 PREPILIN-LIKE PROTEINS LEADER PEPTIDE-PROCESSING ENZYME"/>
    <property type="match status" value="1"/>
</dbReference>
<evidence type="ECO:0000313" key="10">
    <source>
        <dbReference type="EMBL" id="QEH36803.1"/>
    </source>
</evidence>
<evidence type="ECO:0000256" key="2">
    <source>
        <dbReference type="ARBA" id="ARBA00005801"/>
    </source>
</evidence>
<feature type="transmembrane region" description="Helical" evidence="7">
    <location>
        <begin position="115"/>
        <end position="135"/>
    </location>
</feature>
<protein>
    <submittedName>
        <fullName evidence="10">Type 4 prepilin-like proteins leader peptide-processing enzyme</fullName>
    </submittedName>
</protein>
<organism evidence="10 11">
    <name type="scientific">Aquisphaera giovannonii</name>
    <dbReference type="NCBI Taxonomy" id="406548"/>
    <lineage>
        <taxon>Bacteria</taxon>
        <taxon>Pseudomonadati</taxon>
        <taxon>Planctomycetota</taxon>
        <taxon>Planctomycetia</taxon>
        <taxon>Isosphaerales</taxon>
        <taxon>Isosphaeraceae</taxon>
        <taxon>Aquisphaera</taxon>
    </lineage>
</organism>
<dbReference type="PANTHER" id="PTHR30487:SF0">
    <property type="entry name" value="PREPILIN LEADER PEPTIDASE_N-METHYLTRANSFERASE-RELATED"/>
    <property type="match status" value="1"/>
</dbReference>
<dbReference type="GO" id="GO:0004190">
    <property type="term" value="F:aspartic-type endopeptidase activity"/>
    <property type="evidence" value="ECO:0007669"/>
    <property type="project" value="InterPro"/>
</dbReference>
<feature type="domain" description="Prepilin peptidase A24 N-terminal" evidence="9">
    <location>
        <begin position="17"/>
        <end position="98"/>
    </location>
</feature>
<dbReference type="GO" id="GO:0006465">
    <property type="term" value="P:signal peptide processing"/>
    <property type="evidence" value="ECO:0007669"/>
    <property type="project" value="TreeGrafter"/>
</dbReference>
<feature type="transmembrane region" description="Helical" evidence="7">
    <location>
        <begin position="82"/>
        <end position="103"/>
    </location>
</feature>
<feature type="domain" description="Prepilin type IV endopeptidase peptidase" evidence="8">
    <location>
        <begin position="125"/>
        <end position="256"/>
    </location>
</feature>
<comment type="subcellular location">
    <subcellularLocation>
        <location evidence="1">Cell membrane</location>
        <topology evidence="1">Multi-pass membrane protein</topology>
    </subcellularLocation>
</comment>